<dbReference type="Proteomes" id="UP001060085">
    <property type="component" value="Linkage Group LG01"/>
</dbReference>
<dbReference type="EMBL" id="CM044701">
    <property type="protein sequence ID" value="KAI5682419.1"/>
    <property type="molecule type" value="Genomic_DNA"/>
</dbReference>
<evidence type="ECO:0000313" key="1">
    <source>
        <dbReference type="EMBL" id="KAI5682419.1"/>
    </source>
</evidence>
<gene>
    <name evidence="1" type="ORF">M9H77_03647</name>
</gene>
<protein>
    <submittedName>
        <fullName evidence="1">Uncharacterized protein</fullName>
    </submittedName>
</protein>
<accession>A0ACC0CC03</accession>
<sequence>MVEVLSFGCYSLLELVIDSAGKEIGEAENCMNFNKFTENEIGSQQRSKDTRIICDRSRELPGRMLLEFIIDMFFSFFGKSLSSYTTVKNSCSGDQRCYINIKPLQKTITIIKERKNKKLLIYYKKPKHGTG</sequence>
<comment type="caution">
    <text evidence="1">The sequence shown here is derived from an EMBL/GenBank/DDBJ whole genome shotgun (WGS) entry which is preliminary data.</text>
</comment>
<proteinExistence type="predicted"/>
<evidence type="ECO:0000313" key="2">
    <source>
        <dbReference type="Proteomes" id="UP001060085"/>
    </source>
</evidence>
<organism evidence="1 2">
    <name type="scientific">Catharanthus roseus</name>
    <name type="common">Madagascar periwinkle</name>
    <name type="synonym">Vinca rosea</name>
    <dbReference type="NCBI Taxonomy" id="4058"/>
    <lineage>
        <taxon>Eukaryota</taxon>
        <taxon>Viridiplantae</taxon>
        <taxon>Streptophyta</taxon>
        <taxon>Embryophyta</taxon>
        <taxon>Tracheophyta</taxon>
        <taxon>Spermatophyta</taxon>
        <taxon>Magnoliopsida</taxon>
        <taxon>eudicotyledons</taxon>
        <taxon>Gunneridae</taxon>
        <taxon>Pentapetalae</taxon>
        <taxon>asterids</taxon>
        <taxon>lamiids</taxon>
        <taxon>Gentianales</taxon>
        <taxon>Apocynaceae</taxon>
        <taxon>Rauvolfioideae</taxon>
        <taxon>Vinceae</taxon>
        <taxon>Catharanthinae</taxon>
        <taxon>Catharanthus</taxon>
    </lineage>
</organism>
<name>A0ACC0CC03_CATRO</name>
<reference evidence="2" key="1">
    <citation type="journal article" date="2023" name="Nat. Plants">
        <title>Single-cell RNA sequencing provides a high-resolution roadmap for understanding the multicellular compartmentation of specialized metabolism.</title>
        <authorList>
            <person name="Sun S."/>
            <person name="Shen X."/>
            <person name="Li Y."/>
            <person name="Li Y."/>
            <person name="Wang S."/>
            <person name="Li R."/>
            <person name="Zhang H."/>
            <person name="Shen G."/>
            <person name="Guo B."/>
            <person name="Wei J."/>
            <person name="Xu J."/>
            <person name="St-Pierre B."/>
            <person name="Chen S."/>
            <person name="Sun C."/>
        </authorList>
    </citation>
    <scope>NUCLEOTIDE SEQUENCE [LARGE SCALE GENOMIC DNA]</scope>
</reference>
<keyword evidence="2" id="KW-1185">Reference proteome</keyword>